<evidence type="ECO:0000313" key="1">
    <source>
        <dbReference type="EMBL" id="MCI89273.1"/>
    </source>
</evidence>
<name>A0A392VP54_9FABA</name>
<protein>
    <submittedName>
        <fullName evidence="1">Uncharacterized protein</fullName>
    </submittedName>
</protein>
<comment type="caution">
    <text evidence="1">The sequence shown here is derived from an EMBL/GenBank/DDBJ whole genome shotgun (WGS) entry which is preliminary data.</text>
</comment>
<accession>A0A392VP54</accession>
<dbReference type="EMBL" id="LXQA011215638">
    <property type="protein sequence ID" value="MCI89273.1"/>
    <property type="molecule type" value="Genomic_DNA"/>
</dbReference>
<feature type="non-terminal residue" evidence="1">
    <location>
        <position position="1"/>
    </location>
</feature>
<sequence>IGILMPLIGVVLPQHPAINTVMMALTPQPALNSMLCL</sequence>
<proteinExistence type="predicted"/>
<keyword evidence="2" id="KW-1185">Reference proteome</keyword>
<reference evidence="1 2" key="1">
    <citation type="journal article" date="2018" name="Front. Plant Sci.">
        <title>Red Clover (Trifolium pratense) and Zigzag Clover (T. medium) - A Picture of Genomic Similarities and Differences.</title>
        <authorList>
            <person name="Dluhosova J."/>
            <person name="Istvanek J."/>
            <person name="Nedelnik J."/>
            <person name="Repkova J."/>
        </authorList>
    </citation>
    <scope>NUCLEOTIDE SEQUENCE [LARGE SCALE GENOMIC DNA]</scope>
    <source>
        <strain evidence="2">cv. 10/8</strain>
        <tissue evidence="1">Leaf</tissue>
    </source>
</reference>
<dbReference type="AlphaFoldDB" id="A0A392VP54"/>
<organism evidence="1 2">
    <name type="scientific">Trifolium medium</name>
    <dbReference type="NCBI Taxonomy" id="97028"/>
    <lineage>
        <taxon>Eukaryota</taxon>
        <taxon>Viridiplantae</taxon>
        <taxon>Streptophyta</taxon>
        <taxon>Embryophyta</taxon>
        <taxon>Tracheophyta</taxon>
        <taxon>Spermatophyta</taxon>
        <taxon>Magnoliopsida</taxon>
        <taxon>eudicotyledons</taxon>
        <taxon>Gunneridae</taxon>
        <taxon>Pentapetalae</taxon>
        <taxon>rosids</taxon>
        <taxon>fabids</taxon>
        <taxon>Fabales</taxon>
        <taxon>Fabaceae</taxon>
        <taxon>Papilionoideae</taxon>
        <taxon>50 kb inversion clade</taxon>
        <taxon>NPAAA clade</taxon>
        <taxon>Hologalegina</taxon>
        <taxon>IRL clade</taxon>
        <taxon>Trifolieae</taxon>
        <taxon>Trifolium</taxon>
    </lineage>
</organism>
<evidence type="ECO:0000313" key="2">
    <source>
        <dbReference type="Proteomes" id="UP000265520"/>
    </source>
</evidence>
<dbReference type="Proteomes" id="UP000265520">
    <property type="component" value="Unassembled WGS sequence"/>
</dbReference>